<gene>
    <name evidence="10" type="ORF">SAMN05192586_10792</name>
</gene>
<organism evidence="10 11">
    <name type="scientific">Desulfovibrio legallii</name>
    <dbReference type="NCBI Taxonomy" id="571438"/>
    <lineage>
        <taxon>Bacteria</taxon>
        <taxon>Pseudomonadati</taxon>
        <taxon>Thermodesulfobacteriota</taxon>
        <taxon>Desulfovibrionia</taxon>
        <taxon>Desulfovibrionales</taxon>
        <taxon>Desulfovibrionaceae</taxon>
        <taxon>Desulfovibrio</taxon>
    </lineage>
</organism>
<evidence type="ECO:0000259" key="8">
    <source>
        <dbReference type="PROSITE" id="PS50045"/>
    </source>
</evidence>
<dbReference type="PROSITE" id="PS00675">
    <property type="entry name" value="SIGMA54_INTERACT_1"/>
    <property type="match status" value="1"/>
</dbReference>
<dbReference type="PROSITE" id="PS00688">
    <property type="entry name" value="SIGMA54_INTERACT_3"/>
    <property type="match status" value="1"/>
</dbReference>
<dbReference type="InterPro" id="IPR003660">
    <property type="entry name" value="HAMP_dom"/>
</dbReference>
<dbReference type="InterPro" id="IPR025662">
    <property type="entry name" value="Sigma_54_int_dom_ATP-bd_1"/>
</dbReference>
<dbReference type="OrthoDB" id="9763792at2"/>
<dbReference type="STRING" id="571438.SAMN05192586_10792"/>
<keyword evidence="2" id="KW-0067">ATP-binding</keyword>
<keyword evidence="3" id="KW-0805">Transcription regulation</keyword>
<keyword evidence="11" id="KW-1185">Reference proteome</keyword>
<dbReference type="InterPro" id="IPR025944">
    <property type="entry name" value="Sigma_54_int_dom_CS"/>
</dbReference>
<dbReference type="PROSITE" id="PS50045">
    <property type="entry name" value="SIGMA54_INTERACT_4"/>
    <property type="match status" value="1"/>
</dbReference>
<feature type="domain" description="Sigma-54 factor interaction" evidence="8">
    <location>
        <begin position="477"/>
        <end position="717"/>
    </location>
</feature>
<dbReference type="SMART" id="SM00382">
    <property type="entry name" value="AAA"/>
    <property type="match status" value="1"/>
</dbReference>
<keyword evidence="7" id="KW-0472">Membrane</keyword>
<name>A0A1G7LZT2_9BACT</name>
<dbReference type="SUPFAM" id="SSF52540">
    <property type="entry name" value="P-loop containing nucleoside triphosphate hydrolases"/>
    <property type="match status" value="1"/>
</dbReference>
<dbReference type="AlphaFoldDB" id="A0A1G7LZT2"/>
<proteinExistence type="predicted"/>
<evidence type="ECO:0000256" key="7">
    <source>
        <dbReference type="SAM" id="Phobius"/>
    </source>
</evidence>
<evidence type="ECO:0000313" key="10">
    <source>
        <dbReference type="EMBL" id="SDF55088.1"/>
    </source>
</evidence>
<reference evidence="11" key="1">
    <citation type="submission" date="2016-10" db="EMBL/GenBank/DDBJ databases">
        <authorList>
            <person name="Varghese N."/>
            <person name="Submissions S."/>
        </authorList>
    </citation>
    <scope>NUCLEOTIDE SEQUENCE [LARGE SCALE GENOMIC DNA]</scope>
    <source>
        <strain evidence="11">KHC7</strain>
    </source>
</reference>
<dbReference type="Proteomes" id="UP000199355">
    <property type="component" value="Unassembled WGS sequence"/>
</dbReference>
<dbReference type="InterPro" id="IPR002078">
    <property type="entry name" value="Sigma_54_int"/>
</dbReference>
<sequence>MRFPRPLPGGSSLELTSFFLNRSLCSRMLMLGLPLLAVVLLLIVLFTGKAVDTVLNRAIARNAQLQTQAMRLALEETLAETRNQLLILAAGSMDLKAMTDRFRFRVRTKGPRYREVAFMGLTPESRYVLLNHEGAVISVPPQAALASPTGPFHHMCGEQRPGYVSVGQPLEAVYPLVPVGNALQTVTLYVLRFSTPVYDAQGHFAGCLLLSLDLHELRDTISAYSAPEAPIAADAETRVRSLFFDREGWMLFQSEPNDAALNKKSLNTDIVRAGFAGDFGRPGFNLAFRPGPDHLSYWSMVADVQEGRSGQLPMRESVTVWSNGQMRVERVSYVPVTFQPEVAAPPVVLGGLAVLDTSFTTTRAGMQIMGIYIAAFGGGFLLLGLSLWWLARQMSGCLRSVTGRLHERNAEDSAAPLNLPPMPVELERLRTDIDALLERLRQVRELCRSQEAEHNAQWRREPVLDLPHPQDLPAHGLVGNSPPMRALYEQVRKAAQVSADVLVVGETGTGKELVSAAIHRLSARHAGPFITINCGALDENLLMDTLFGHIKGAFTEARQSRKGAFLAACGGTLMLDEVGNAAPKVQQALLRALSTRCIRPLGSDKDVPFDTRIIAATNAPLLDDARSGGFREDLYYRLAVITIHTPPLRERREDIPTLTVCFLTAAHEAAARKALAEGKPAPAGPPRLSRGALARLMAHSWPGNVRELKNTLTRALAFCEGDLLYEENIQLASAEAPRPLSDAPAPPAADPNAEAPKAPAAPDAARQSREPAPDAGEAAERSQPPAETAAQAPGPVQRGDALLLAARQAGQESRLNRRILQTWPQLTAKGSVSRQEYQRLAGGDISVRTALYDLQLLVSLGLLRREGRGPAQRYLLTGLGQAASGDPPPA</sequence>
<keyword evidence="5" id="KW-0175">Coiled coil</keyword>
<evidence type="ECO:0000256" key="4">
    <source>
        <dbReference type="ARBA" id="ARBA00023163"/>
    </source>
</evidence>
<feature type="domain" description="HAMP" evidence="9">
    <location>
        <begin position="392"/>
        <end position="445"/>
    </location>
</feature>
<feature type="region of interest" description="Disordered" evidence="6">
    <location>
        <begin position="737"/>
        <end position="794"/>
    </location>
</feature>
<dbReference type="InterPro" id="IPR027417">
    <property type="entry name" value="P-loop_NTPase"/>
</dbReference>
<dbReference type="InterPro" id="IPR058031">
    <property type="entry name" value="AAA_lid_NorR"/>
</dbReference>
<feature type="coiled-coil region" evidence="5">
    <location>
        <begin position="426"/>
        <end position="453"/>
    </location>
</feature>
<dbReference type="RefSeq" id="WP_092153452.1">
    <property type="nucleotide sequence ID" value="NZ_FNBX01000007.1"/>
</dbReference>
<keyword evidence="1" id="KW-0547">Nucleotide-binding</keyword>
<evidence type="ECO:0000256" key="2">
    <source>
        <dbReference type="ARBA" id="ARBA00022840"/>
    </source>
</evidence>
<dbReference type="PROSITE" id="PS50885">
    <property type="entry name" value="HAMP"/>
    <property type="match status" value="1"/>
</dbReference>
<evidence type="ECO:0000256" key="6">
    <source>
        <dbReference type="SAM" id="MobiDB-lite"/>
    </source>
</evidence>
<dbReference type="CDD" id="cd00009">
    <property type="entry name" value="AAA"/>
    <property type="match status" value="1"/>
</dbReference>
<dbReference type="PANTHER" id="PTHR32071">
    <property type="entry name" value="TRANSCRIPTIONAL REGULATORY PROTEIN"/>
    <property type="match status" value="1"/>
</dbReference>
<feature type="compositionally biased region" description="Low complexity" evidence="6">
    <location>
        <begin position="750"/>
        <end position="765"/>
    </location>
</feature>
<dbReference type="GO" id="GO:0016020">
    <property type="term" value="C:membrane"/>
    <property type="evidence" value="ECO:0007669"/>
    <property type="project" value="InterPro"/>
</dbReference>
<dbReference type="GO" id="GO:0006355">
    <property type="term" value="P:regulation of DNA-templated transcription"/>
    <property type="evidence" value="ECO:0007669"/>
    <property type="project" value="InterPro"/>
</dbReference>
<evidence type="ECO:0000256" key="3">
    <source>
        <dbReference type="ARBA" id="ARBA00023015"/>
    </source>
</evidence>
<dbReference type="EMBL" id="FNBX01000007">
    <property type="protein sequence ID" value="SDF55088.1"/>
    <property type="molecule type" value="Genomic_DNA"/>
</dbReference>
<dbReference type="Pfam" id="PF25601">
    <property type="entry name" value="AAA_lid_14"/>
    <property type="match status" value="1"/>
</dbReference>
<dbReference type="InterPro" id="IPR003593">
    <property type="entry name" value="AAA+_ATPase"/>
</dbReference>
<dbReference type="Gene3D" id="1.10.8.60">
    <property type="match status" value="1"/>
</dbReference>
<evidence type="ECO:0000313" key="11">
    <source>
        <dbReference type="Proteomes" id="UP000199355"/>
    </source>
</evidence>
<evidence type="ECO:0000256" key="5">
    <source>
        <dbReference type="SAM" id="Coils"/>
    </source>
</evidence>
<accession>A0A1G7LZT2</accession>
<dbReference type="FunFam" id="3.40.50.300:FF:000006">
    <property type="entry name" value="DNA-binding transcriptional regulator NtrC"/>
    <property type="match status" value="1"/>
</dbReference>
<dbReference type="GO" id="GO:0005524">
    <property type="term" value="F:ATP binding"/>
    <property type="evidence" value="ECO:0007669"/>
    <property type="project" value="UniProtKB-KW"/>
</dbReference>
<dbReference type="GO" id="GO:0007165">
    <property type="term" value="P:signal transduction"/>
    <property type="evidence" value="ECO:0007669"/>
    <property type="project" value="InterPro"/>
</dbReference>
<feature type="transmembrane region" description="Helical" evidence="7">
    <location>
        <begin position="369"/>
        <end position="390"/>
    </location>
</feature>
<keyword evidence="7" id="KW-1133">Transmembrane helix</keyword>
<dbReference type="Gene3D" id="3.40.50.300">
    <property type="entry name" value="P-loop containing nucleotide triphosphate hydrolases"/>
    <property type="match status" value="1"/>
</dbReference>
<dbReference type="Pfam" id="PF00158">
    <property type="entry name" value="Sigma54_activat"/>
    <property type="match status" value="1"/>
</dbReference>
<protein>
    <submittedName>
        <fullName evidence="10">Sigma-54 interaction domain-containing protein</fullName>
    </submittedName>
</protein>
<keyword evidence="4" id="KW-0804">Transcription</keyword>
<keyword evidence="7" id="KW-0812">Transmembrane</keyword>
<evidence type="ECO:0000256" key="1">
    <source>
        <dbReference type="ARBA" id="ARBA00022741"/>
    </source>
</evidence>
<evidence type="ECO:0000259" key="9">
    <source>
        <dbReference type="PROSITE" id="PS50885"/>
    </source>
</evidence>